<dbReference type="EMBL" id="CP060025">
    <property type="protein sequence ID" value="QNG76924.1"/>
    <property type="molecule type" value="Genomic_DNA"/>
</dbReference>
<evidence type="ECO:0000313" key="1">
    <source>
        <dbReference type="EMBL" id="QNG76924.1"/>
    </source>
</evidence>
<dbReference type="InterPro" id="IPR026487">
    <property type="entry name" value="CHP04141"/>
</dbReference>
<reference evidence="1 2" key="1">
    <citation type="submission" date="2020-08" db="EMBL/GenBank/DDBJ databases">
        <title>Phenotypic and transcriptomic analysis of seven clinical Stenotrophomonas maltophilia isolates identify a small set of shared and commonly regulated genes involved in biofilm lifestyle.</title>
        <authorList>
            <person name="Alio I."/>
            <person name="Gudzuhn M."/>
            <person name="Streit W."/>
        </authorList>
    </citation>
    <scope>NUCLEOTIDE SEQUENCE [LARGE SCALE GENOMIC DNA]</scope>
    <source>
        <strain evidence="1 2">UHH_SKK55</strain>
    </source>
</reference>
<accession>A0AAX1ICE1</accession>
<gene>
    <name evidence="1" type="ORF">GPNADHDJ_01107</name>
</gene>
<dbReference type="NCBIfam" id="TIGR04141">
    <property type="entry name" value="TIGR04141 family sporadically distributed protein"/>
    <property type="match status" value="1"/>
</dbReference>
<organism evidence="1 2">
    <name type="scientific">Stenotrophomonas maltophilia</name>
    <name type="common">Pseudomonas maltophilia</name>
    <name type="synonym">Xanthomonas maltophilia</name>
    <dbReference type="NCBI Taxonomy" id="40324"/>
    <lineage>
        <taxon>Bacteria</taxon>
        <taxon>Pseudomonadati</taxon>
        <taxon>Pseudomonadota</taxon>
        <taxon>Gammaproteobacteria</taxon>
        <taxon>Lysobacterales</taxon>
        <taxon>Lysobacteraceae</taxon>
        <taxon>Stenotrophomonas</taxon>
        <taxon>Stenotrophomonas maltophilia group</taxon>
    </lineage>
</organism>
<dbReference type="Pfam" id="PF19614">
    <property type="entry name" value="DUF6119"/>
    <property type="match status" value="1"/>
</dbReference>
<proteinExistence type="predicted"/>
<dbReference type="Proteomes" id="UP000515598">
    <property type="component" value="Chromosome"/>
</dbReference>
<sequence length="555" mass="61822">MPKSKQLGQKNAAITTTLSLRLLRADKTVKQAIRDTSAVTEVESDSGRLFTAQAPGTPPTWLRVVNQFSKQGDLKLENKSCAAVLFLDIQPDDKRLKPRTFALTFGSGHHALDPDAFVRNFGLKVTLNSVARGALKNLDIATLDSTTIQKRIQASRKADLQGFGIDLQNDLLRLAGGVPTDTAFANALAGRDALTLTSKLSATEIPEKCKTALRLFDANDYKKDYSFIDQIIPVQDKKILRDLDEVVFKEIKTLLAGKPSDLHITLPEIIDPEESGDFGYFGIGFNSGSKKSFGELAIEDYISELQAGRPHEISGIADLKASHEIRIVIDGQGDRQRRRRVYDCFIYEVSYKKKTYVLFSGEWYCIDSKFFDAVERDYQALLGVSFHASTTAKNEQELISELDKNADLLNLDKVKASPSGAKGANLEPCDFLSRRKEFIHLKDGHGSAPISHLWNQGLVSAESFVRDAVFRKSMRDSAIKRQKTAKKSKFELLLPDGRSKVTPADYKVVFGIMRHPYQRSKQLGLPFFSKVSLRAVASRIQLMGYAVEVHLIEKT</sequence>
<dbReference type="RefSeq" id="WP_185807450.1">
    <property type="nucleotide sequence ID" value="NZ_CP040433.1"/>
</dbReference>
<dbReference type="AlphaFoldDB" id="A0AAX1ICE1"/>
<name>A0AAX1ICE1_STEMA</name>
<protein>
    <recommendedName>
        <fullName evidence="3">Sporadically distributed protein, TIGR04141 family</fullName>
    </recommendedName>
</protein>
<evidence type="ECO:0008006" key="3">
    <source>
        <dbReference type="Google" id="ProtNLM"/>
    </source>
</evidence>
<evidence type="ECO:0000313" key="2">
    <source>
        <dbReference type="Proteomes" id="UP000515598"/>
    </source>
</evidence>